<feature type="compositionally biased region" description="Basic and acidic residues" evidence="1">
    <location>
        <begin position="359"/>
        <end position="399"/>
    </location>
</feature>
<feature type="region of interest" description="Disordered" evidence="1">
    <location>
        <begin position="699"/>
        <end position="718"/>
    </location>
</feature>
<feature type="region of interest" description="Disordered" evidence="1">
    <location>
        <begin position="727"/>
        <end position="763"/>
    </location>
</feature>
<dbReference type="EMBL" id="GDJX01025480">
    <property type="protein sequence ID" value="JAT42456.1"/>
    <property type="molecule type" value="Transcribed_RNA"/>
</dbReference>
<gene>
    <name evidence="2" type="primary">ELF3_5</name>
    <name evidence="2" type="ORF">g.93553</name>
</gene>
<dbReference type="InterPro" id="IPR039319">
    <property type="entry name" value="ELF3-like"/>
</dbReference>
<feature type="region of interest" description="Disordered" evidence="1">
    <location>
        <begin position="1"/>
        <end position="32"/>
    </location>
</feature>
<organism evidence="2">
    <name type="scientific">Anthurium amnicola</name>
    <dbReference type="NCBI Taxonomy" id="1678845"/>
    <lineage>
        <taxon>Eukaryota</taxon>
        <taxon>Viridiplantae</taxon>
        <taxon>Streptophyta</taxon>
        <taxon>Embryophyta</taxon>
        <taxon>Tracheophyta</taxon>
        <taxon>Spermatophyta</taxon>
        <taxon>Magnoliopsida</taxon>
        <taxon>Liliopsida</taxon>
        <taxon>Araceae</taxon>
        <taxon>Pothoideae</taxon>
        <taxon>Potheae</taxon>
        <taxon>Anthurium</taxon>
    </lineage>
</organism>
<sequence>MKGGRDDDKVMGPLFPRLHVNDADKGGPRAPPRNKMALYELFSIPSQRFNSDAASDLPLPPHQANGIVPSACSIQGCGHERNVSSPFCAPPRVPVHAAEKVHTCSMEGRNQNATRTGLETKPLKHGSLRVATTAGNVQMAVECSSFHPNDLSSGKDSFGKKNGDEDDFRVPTCVQRGFALHSDKGLHSLDTERATHFYLNSLQKNDATAFNSQSQVQSSHRNPSKQHIGDCLAMQQYECSSGEGQMKEILILHKSMEHSLPHPAIGEKADSTSNACKQSSNQEHPTCNLNDVFRSRRGSESIYQESNGSFGEAVCLNDVEVMEKQVISNGRSESCSKTPLNDSPGEPSMAEHCNAAGKKRPEVVGDFERTGSSEDADKIGQSGDAKKSGTPEDADKNDDVSETSMVDSLPGLDISPDDVVSLIGPKHFWKARRSIVNQQRVFAVQVFELHRLIKVQKLISESPNQLLGDASYLYSSPKASAKYLPASFLVKHQVQLVKQKCESHKVNNSEYTTDNTASADFLRPHLQIAKQSDGSHEVNCNNECPTENMAGVISLPREHGEGPISQIPRHGVPSFPVTSDNKSFHPPGNQWLIPVMSPSEGLIYKPYSGPCPPTAAFMAPVYSGFGPLSVSPVDLSNPAFGVPVSHQHQNTGAPLGVPAVAPSYFPAPYGLPVVNPLTFSSPAEQTRLMAGLCPNGQLDQHSKSSCNMSSTKSGTFSEHVRKVQKLENNDLQGGQKVQMSEDDDLQGSTASCPGDKAHGGRDPLPLFSVAAAVERSEHPPHAHNKDQLTRVIKVVPHNPRSATESAARIFRSIQKERQQVHSSV</sequence>
<feature type="compositionally biased region" description="Basic and acidic residues" evidence="1">
    <location>
        <begin position="1"/>
        <end position="10"/>
    </location>
</feature>
<dbReference type="PANTHER" id="PTHR34281:SF2">
    <property type="entry name" value="PROTEIN EARLY FLOWERING 3"/>
    <property type="match status" value="1"/>
</dbReference>
<name>A0A1D1XJB3_9ARAE</name>
<proteinExistence type="predicted"/>
<dbReference type="AlphaFoldDB" id="A0A1D1XJB3"/>
<dbReference type="GO" id="GO:2000028">
    <property type="term" value="P:regulation of photoperiodism, flowering"/>
    <property type="evidence" value="ECO:0007669"/>
    <property type="project" value="InterPro"/>
</dbReference>
<protein>
    <submittedName>
        <fullName evidence="2">Protein EARLY FLOWERING 3</fullName>
    </submittedName>
</protein>
<feature type="compositionally biased region" description="Polar residues" evidence="1">
    <location>
        <begin position="729"/>
        <end position="738"/>
    </location>
</feature>
<feature type="compositionally biased region" description="Low complexity" evidence="1">
    <location>
        <begin position="703"/>
        <end position="713"/>
    </location>
</feature>
<feature type="region of interest" description="Disordered" evidence="1">
    <location>
        <begin position="328"/>
        <end position="409"/>
    </location>
</feature>
<feature type="compositionally biased region" description="Polar residues" evidence="1">
    <location>
        <begin position="328"/>
        <end position="341"/>
    </location>
</feature>
<dbReference type="PANTHER" id="PTHR34281">
    <property type="entry name" value="PROTEIN EARLY FLOWERING 3"/>
    <property type="match status" value="1"/>
</dbReference>
<reference evidence="2" key="1">
    <citation type="submission" date="2015-07" db="EMBL/GenBank/DDBJ databases">
        <title>Transcriptome Assembly of Anthurium amnicola.</title>
        <authorList>
            <person name="Suzuki J."/>
        </authorList>
    </citation>
    <scope>NUCLEOTIDE SEQUENCE</scope>
</reference>
<evidence type="ECO:0000256" key="1">
    <source>
        <dbReference type="SAM" id="MobiDB-lite"/>
    </source>
</evidence>
<accession>A0A1D1XJB3</accession>
<evidence type="ECO:0000313" key="2">
    <source>
        <dbReference type="EMBL" id="JAT42456.1"/>
    </source>
</evidence>